<evidence type="ECO:0000313" key="2">
    <source>
        <dbReference type="Proteomes" id="UP000602076"/>
    </source>
</evidence>
<proteinExistence type="predicted"/>
<dbReference type="AlphaFoldDB" id="A0A927HAW1"/>
<name>A0A927HAW1_9BACI</name>
<dbReference type="EMBL" id="JACXSI010000028">
    <property type="protein sequence ID" value="MBD3109115.1"/>
    <property type="molecule type" value="Genomic_DNA"/>
</dbReference>
<accession>A0A927HAW1</accession>
<dbReference type="Proteomes" id="UP000602076">
    <property type="component" value="Unassembled WGS sequence"/>
</dbReference>
<sequence length="52" mass="6291">MTAFEHTDNSGNKDHFATEELEHRLYYEFKEFTRIIDEVDFVFANDEQYVVV</sequence>
<gene>
    <name evidence="1" type="ORF">IEO70_12230</name>
</gene>
<evidence type="ECO:0000313" key="1">
    <source>
        <dbReference type="EMBL" id="MBD3109115.1"/>
    </source>
</evidence>
<comment type="caution">
    <text evidence="1">The sequence shown here is derived from an EMBL/GenBank/DDBJ whole genome shotgun (WGS) entry which is preliminary data.</text>
</comment>
<dbReference type="RefSeq" id="WP_190998656.1">
    <property type="nucleotide sequence ID" value="NZ_JACXSI010000028.1"/>
</dbReference>
<reference evidence="1" key="1">
    <citation type="submission" date="2020-09" db="EMBL/GenBank/DDBJ databases">
        <title>Bacillus faecalis sp. nov., a moderately halophilic bacterium isolated from cow faeces.</title>
        <authorList>
            <person name="Jiang L."/>
            <person name="Lee J."/>
        </authorList>
    </citation>
    <scope>NUCLEOTIDE SEQUENCE</scope>
    <source>
        <strain evidence="1">AGMB 02131</strain>
    </source>
</reference>
<organism evidence="1 2">
    <name type="scientific">Peribacillus faecalis</name>
    <dbReference type="NCBI Taxonomy" id="2772559"/>
    <lineage>
        <taxon>Bacteria</taxon>
        <taxon>Bacillati</taxon>
        <taxon>Bacillota</taxon>
        <taxon>Bacilli</taxon>
        <taxon>Bacillales</taxon>
        <taxon>Bacillaceae</taxon>
        <taxon>Peribacillus</taxon>
    </lineage>
</organism>
<protein>
    <submittedName>
        <fullName evidence="1">Uncharacterized protein</fullName>
    </submittedName>
</protein>
<keyword evidence="2" id="KW-1185">Reference proteome</keyword>